<feature type="region of interest" description="Disordered" evidence="9">
    <location>
        <begin position="1399"/>
        <end position="1418"/>
    </location>
</feature>
<dbReference type="FunFam" id="2.10.220.10:FF:000049">
    <property type="entry name" value="Proprotein convertase subtilisin/kexin type 5"/>
    <property type="match status" value="1"/>
</dbReference>
<dbReference type="PANTHER" id="PTHR42884">
    <property type="entry name" value="PROPROTEIN CONVERTASE SUBTILISIN/KEXIN-RELATED"/>
    <property type="match status" value="1"/>
</dbReference>
<proteinExistence type="inferred from homology"/>
<dbReference type="EMBL" id="VCEA01000001">
    <property type="protein sequence ID" value="KAB0363006.1"/>
    <property type="molecule type" value="Genomic_DNA"/>
</dbReference>
<evidence type="ECO:0000256" key="7">
    <source>
        <dbReference type="ARBA" id="ARBA00023145"/>
    </source>
</evidence>
<dbReference type="FunFam" id="2.10.220.10:FF:000033">
    <property type="entry name" value="Proprotein convertase subtilisin/kexin type 5"/>
    <property type="match status" value="1"/>
</dbReference>
<dbReference type="SUPFAM" id="SSF57184">
    <property type="entry name" value="Growth factor receptor domain"/>
    <property type="match status" value="6"/>
</dbReference>
<dbReference type="InterPro" id="IPR000742">
    <property type="entry name" value="EGF"/>
</dbReference>
<evidence type="ECO:0000256" key="8">
    <source>
        <dbReference type="ARBA" id="ARBA00023180"/>
    </source>
</evidence>
<keyword evidence="4" id="KW-0732">Signal</keyword>
<dbReference type="FunFam" id="2.10.220.10:FF:000053">
    <property type="entry name" value="Proprotein convertase subtilisin/kexin type 5"/>
    <property type="match status" value="1"/>
</dbReference>
<dbReference type="FunFam" id="2.60.120.260:FF:000006">
    <property type="entry name" value="Proprotein convertase subtilisin/kexin type 5"/>
    <property type="match status" value="1"/>
</dbReference>
<dbReference type="InterPro" id="IPR002884">
    <property type="entry name" value="P_dom"/>
</dbReference>
<protein>
    <recommendedName>
        <fullName evidence="11">P/Homo B domain-containing protein</fullName>
    </recommendedName>
</protein>
<dbReference type="Proteomes" id="UP000326458">
    <property type="component" value="Unassembled WGS sequence"/>
</dbReference>
<evidence type="ECO:0000256" key="4">
    <source>
        <dbReference type="ARBA" id="ARBA00022729"/>
    </source>
</evidence>
<evidence type="ECO:0000313" key="13">
    <source>
        <dbReference type="Proteomes" id="UP000326458"/>
    </source>
</evidence>
<dbReference type="SUPFAM" id="SSF49785">
    <property type="entry name" value="Galactose-binding domain-like"/>
    <property type="match status" value="1"/>
</dbReference>
<feature type="domain" description="P/Homo B" evidence="11">
    <location>
        <begin position="172"/>
        <end position="312"/>
    </location>
</feature>
<comment type="similarity">
    <text evidence="1">Belongs to the peptidase S8 family.</text>
</comment>
<dbReference type="InterPro" id="IPR008979">
    <property type="entry name" value="Galactose-bd-like_sf"/>
</dbReference>
<evidence type="ECO:0000313" key="12">
    <source>
        <dbReference type="EMBL" id="KAB0363006.1"/>
    </source>
</evidence>
<keyword evidence="5" id="KW-0378">Hydrolase</keyword>
<evidence type="ECO:0000256" key="5">
    <source>
        <dbReference type="ARBA" id="ARBA00022801"/>
    </source>
</evidence>
<dbReference type="SMART" id="SM00181">
    <property type="entry name" value="EGF"/>
    <property type="match status" value="13"/>
</dbReference>
<dbReference type="FunFam" id="2.10.220.10:FF:000042">
    <property type="entry name" value="Proprotein convertase subtilisin/kexin type 5"/>
    <property type="match status" value="1"/>
</dbReference>
<dbReference type="GO" id="GO:0004252">
    <property type="term" value="F:serine-type endopeptidase activity"/>
    <property type="evidence" value="ECO:0007669"/>
    <property type="project" value="InterPro"/>
</dbReference>
<keyword evidence="3" id="KW-0165">Cleavage on pair of basic residues</keyword>
<keyword evidence="2" id="KW-0645">Protease</keyword>
<dbReference type="PANTHER" id="PTHR42884:SF7">
    <property type="entry name" value="PROPROTEIN CONVERTASE SUBTILISIN_KEXIN TYPE 5"/>
    <property type="match status" value="1"/>
</dbReference>
<dbReference type="SMART" id="SM01411">
    <property type="entry name" value="Ephrin_rec_like"/>
    <property type="match status" value="3"/>
</dbReference>
<keyword evidence="6" id="KW-0720">Serine protease</keyword>
<keyword evidence="10" id="KW-0812">Transmembrane</keyword>
<evidence type="ECO:0000256" key="2">
    <source>
        <dbReference type="ARBA" id="ARBA00022670"/>
    </source>
</evidence>
<evidence type="ECO:0000256" key="1">
    <source>
        <dbReference type="ARBA" id="ARBA00011073"/>
    </source>
</evidence>
<evidence type="ECO:0000259" key="11">
    <source>
        <dbReference type="PROSITE" id="PS51829"/>
    </source>
</evidence>
<dbReference type="PROSITE" id="PS51829">
    <property type="entry name" value="P_HOMO_B"/>
    <property type="match status" value="1"/>
</dbReference>
<accession>A0A5N3WRW8</accession>
<sequence>MHSFLKNPMDRGAWRATVHGVTKSQIQLKQLSTHMHVPLRKRIQYLPLAKCSVNFSQDTSHLTYGYFPNWSITLPVIFRLLTVQGLVPLTSTLFTGQPYFDSVARKRSLGPLSLGGHPQKHGYGEYDKKMWHQVKQYSGFSVCMETHQMSHLYGFGLMDAEAMVMEAEKWTTVPQQHVCVESTDRQIKTIRPNSAVRSIYKASGCSDNPNHHVNYLEHVVVRITITHPRRGDLAIYLTSPSGTRSQLLANRLFDHSMEGFKNWEFMTIHCWGERAAGDWILEVYDTPSQLRNFKTPGKLKEWSLVLYGTSVQPYSPTNEFPKVERVRYSRVEDPTDDYGAEDYAGPCDPECSEVGCDGPGPDHCNDCLHYYYKLKNNTRICVSSCPPGHYHADKKRCRKCAPNCESCFGSHGDQCLSCKYGYFLNEETNSCVTHCPDGSYQDTKKSLCRKCNENCKTCTESDNCTECREGLRFCSPGEYVDEHGHCQICEASCAQCRGPTQEDCTGCPLTRIFDDGRCVFNCSLGKFEFRNQCHPCHFTCQECQGDGPSNCTSCGVDKRGRERFLYWGECRESCPPGYYPDEGHICQPCPDNCELCHSTHVCTRCVRGYFMMPSNHSCQRLECGQETVSYLPRFKHHCYKTCPEKTYREESECKACDTNCGNCDHNECYWCEEGFFLLAGSCVRNCGPGFYGDPEMGVCEPCHQACETCTGLGHDQCSSCREGLQLLRGTCMRHAQTQEEGSFWNVPVSTASPSLVKSLLQEQRRWKFQIKRDLLRRHQSCHSSCKTCHGSATLCTSCPKGTYLLAQTCIPSCPQGTWPSARSGSCENCTEDCASCSEVNLCQKCQTRPDHPLFLHQGRCFSRCPEGFYADDDTCERCSSSCRTCEGNATNCQSCEGGLVLDQGVCQETCPERHVAMDGVCKRCPEMCQDCIHEKTCKECMPEFFLYKDACHQSCPSHFYEDGRHCVPCHEDCLECSGPSADDCDLCADASLVLYDGQCLDECPERTYLEKETQVCKDCHKSCRTCSSSGACTTCQEGLRVNNHGRCGPHMECAAVEYWDEQALACKACHAKCLHCAGPAENQCRTCPRDSLLLNTTCVQDCPEGYYADEDSHRCALCHSSCRTCEGRHSMQCLSCLPGWFQLGQECLTQCREGYYAENSTGQCKRCSKSCKACQGPQPTDCLSCDPFFFLLRSKGQCHRTCPEHHYVEQSTQTCERCHPTCDKCKGKGALNCLSCVWSYHLVGGLCTSDCLVGEFRVGEGEKFNCDKCHESCIECKGPGARNCTVCPASLVLHMDDSRCLRCCNASDPTSARECCDCHSTEDECILQASEVEPAGERSKTALLMTSSIMLVLLLGAAVIVWRKSRSRAKSTERGGYAKLAEPSVSYSSYKSSHRESFEEDQVIEYRDRDYDEDDDDDIVYMGQDGTVYRKFKYGLLDDDNEDDLEYDDESYSYQ</sequence>
<dbReference type="CDD" id="cd00064">
    <property type="entry name" value="FU"/>
    <property type="match status" value="12"/>
</dbReference>
<dbReference type="Pfam" id="PF01483">
    <property type="entry name" value="P_proprotein"/>
    <property type="match status" value="1"/>
</dbReference>
<keyword evidence="8" id="KW-0325">Glycoprotein</keyword>
<reference evidence="12 13" key="1">
    <citation type="submission" date="2019-06" db="EMBL/GenBank/DDBJ databases">
        <title>Discovery of a novel chromosome fission-fusion reversal in muntjac.</title>
        <authorList>
            <person name="Mudd A.B."/>
            <person name="Bredeson J.V."/>
            <person name="Baum R."/>
            <person name="Hockemeyer D."/>
            <person name="Rokhsar D.S."/>
        </authorList>
    </citation>
    <scope>NUCLEOTIDE SEQUENCE [LARGE SCALE GENOMIC DNA]</scope>
    <source>
        <strain evidence="12">UTSW_UCB_Mm</strain>
        <tissue evidence="12">Fibroblast cell line</tissue>
    </source>
</reference>
<dbReference type="GO" id="GO:0016486">
    <property type="term" value="P:peptide hormone processing"/>
    <property type="evidence" value="ECO:0007669"/>
    <property type="project" value="TreeGrafter"/>
</dbReference>
<comment type="caution">
    <text evidence="12">The sequence shown here is derived from an EMBL/GenBank/DDBJ whole genome shotgun (WGS) entry which is preliminary data.</text>
</comment>
<dbReference type="SMART" id="SM00261">
    <property type="entry name" value="FU"/>
    <property type="match status" value="19"/>
</dbReference>
<dbReference type="FunFam" id="2.10.220.10:FF:000011">
    <property type="entry name" value="Proprotein convertase subtilisin/kexin type 5"/>
    <property type="match status" value="1"/>
</dbReference>
<organism evidence="12 13">
    <name type="scientific">Muntiacus muntjak</name>
    <name type="common">Barking deer</name>
    <name type="synonym">Indian muntjac</name>
    <dbReference type="NCBI Taxonomy" id="9888"/>
    <lineage>
        <taxon>Eukaryota</taxon>
        <taxon>Metazoa</taxon>
        <taxon>Chordata</taxon>
        <taxon>Craniata</taxon>
        <taxon>Vertebrata</taxon>
        <taxon>Euteleostomi</taxon>
        <taxon>Mammalia</taxon>
        <taxon>Eutheria</taxon>
        <taxon>Laurasiatheria</taxon>
        <taxon>Artiodactyla</taxon>
        <taxon>Ruminantia</taxon>
        <taxon>Pecora</taxon>
        <taxon>Cervidae</taxon>
        <taxon>Muntiacinae</taxon>
        <taxon>Muntiacus</taxon>
    </lineage>
</organism>
<evidence type="ECO:0000256" key="9">
    <source>
        <dbReference type="SAM" id="MobiDB-lite"/>
    </source>
</evidence>
<dbReference type="GO" id="GO:0005802">
    <property type="term" value="C:trans-Golgi network"/>
    <property type="evidence" value="ECO:0007669"/>
    <property type="project" value="TreeGrafter"/>
</dbReference>
<keyword evidence="10" id="KW-0472">Membrane</keyword>
<dbReference type="Gene3D" id="2.10.220.10">
    <property type="entry name" value="Hormone Receptor, Insulin-like Growth Factor Receptor 1, Chain A, domain 2"/>
    <property type="match status" value="12"/>
</dbReference>
<evidence type="ECO:0000256" key="6">
    <source>
        <dbReference type="ARBA" id="ARBA00022825"/>
    </source>
</evidence>
<keyword evidence="10" id="KW-1133">Transmembrane helix</keyword>
<evidence type="ECO:0000256" key="3">
    <source>
        <dbReference type="ARBA" id="ARBA00022685"/>
    </source>
</evidence>
<dbReference type="FunFam" id="2.10.220.10:FF:000037">
    <property type="entry name" value="Proprotein convertase subtilisin/kexin type 5"/>
    <property type="match status" value="1"/>
</dbReference>
<dbReference type="InterPro" id="IPR009030">
    <property type="entry name" value="Growth_fac_rcpt_cys_sf"/>
</dbReference>
<keyword evidence="13" id="KW-1185">Reference proteome</keyword>
<dbReference type="Pfam" id="PF14843">
    <property type="entry name" value="GF_recep_IV"/>
    <property type="match status" value="1"/>
</dbReference>
<dbReference type="FunFam" id="2.10.220.10:FF:000035">
    <property type="entry name" value="Proprotein convertase subtilisin/kexin type 5"/>
    <property type="match status" value="1"/>
</dbReference>
<name>A0A5N3WRW8_MUNMU</name>
<dbReference type="GO" id="GO:0000139">
    <property type="term" value="C:Golgi membrane"/>
    <property type="evidence" value="ECO:0007669"/>
    <property type="project" value="TreeGrafter"/>
</dbReference>
<dbReference type="InterPro" id="IPR032778">
    <property type="entry name" value="GF_recep_IV"/>
</dbReference>
<keyword evidence="7" id="KW-0865">Zymogen</keyword>
<feature type="transmembrane region" description="Helical" evidence="10">
    <location>
        <begin position="1342"/>
        <end position="1362"/>
    </location>
</feature>
<dbReference type="InterPro" id="IPR006212">
    <property type="entry name" value="Furin_repeat"/>
</dbReference>
<gene>
    <name evidence="12" type="ORF">FD754_007162</name>
</gene>
<dbReference type="Gene3D" id="2.60.120.260">
    <property type="entry name" value="Galactose-binding domain-like"/>
    <property type="match status" value="1"/>
</dbReference>
<evidence type="ECO:0000256" key="10">
    <source>
        <dbReference type="SAM" id="Phobius"/>
    </source>
</evidence>